<dbReference type="RefSeq" id="XP_067544628.1">
    <property type="nucleotide sequence ID" value="XM_067689154.1"/>
</dbReference>
<keyword evidence="1" id="KW-1133">Transmembrane helix</keyword>
<dbReference type="OrthoDB" id="2192364at2759"/>
<evidence type="ECO:0000256" key="1">
    <source>
        <dbReference type="SAM" id="Phobius"/>
    </source>
</evidence>
<feature type="transmembrane region" description="Helical" evidence="1">
    <location>
        <begin position="75"/>
        <end position="99"/>
    </location>
</feature>
<evidence type="ECO:0000313" key="3">
    <source>
        <dbReference type="Proteomes" id="UP000185944"/>
    </source>
</evidence>
<keyword evidence="3" id="KW-1185">Reference proteome</keyword>
<organism evidence="2 3">
    <name type="scientific">Nematocida displodere</name>
    <dbReference type="NCBI Taxonomy" id="1805483"/>
    <lineage>
        <taxon>Eukaryota</taxon>
        <taxon>Fungi</taxon>
        <taxon>Fungi incertae sedis</taxon>
        <taxon>Microsporidia</taxon>
        <taxon>Nematocida</taxon>
    </lineage>
</organism>
<dbReference type="EMBL" id="LTDL01000037">
    <property type="protein sequence ID" value="OAG30153.1"/>
    <property type="molecule type" value="Genomic_DNA"/>
</dbReference>
<dbReference type="Proteomes" id="UP000185944">
    <property type="component" value="Unassembled WGS sequence"/>
</dbReference>
<accession>A0A177EDW4</accession>
<name>A0A177EDW4_9MICR</name>
<proteinExistence type="predicted"/>
<protein>
    <recommendedName>
        <fullName evidence="4">Phosphatidic acid phosphatase type 2/haloperoxidase domain-containing protein</fullName>
    </recommendedName>
</protein>
<comment type="caution">
    <text evidence="2">The sequence shown here is derived from an EMBL/GenBank/DDBJ whole genome shotgun (WGS) entry which is preliminary data.</text>
</comment>
<dbReference type="GeneID" id="93648086"/>
<keyword evidence="1" id="KW-0472">Membrane</keyword>
<evidence type="ECO:0008006" key="4">
    <source>
        <dbReference type="Google" id="ProtNLM"/>
    </source>
</evidence>
<feature type="transmembrane region" description="Helical" evidence="1">
    <location>
        <begin position="172"/>
        <end position="190"/>
    </location>
</feature>
<keyword evidence="1" id="KW-0812">Transmembrane</keyword>
<dbReference type="AlphaFoldDB" id="A0A177EDW4"/>
<gene>
    <name evidence="2" type="ORF">NEDG_01736</name>
</gene>
<feature type="transmembrane region" description="Helical" evidence="1">
    <location>
        <begin position="202"/>
        <end position="220"/>
    </location>
</feature>
<reference evidence="2 3" key="1">
    <citation type="submission" date="2016-02" db="EMBL/GenBank/DDBJ databases">
        <title>Discovery of a natural microsporidian pathogen with a broad tissue tropism in Caenorhabditis elegans.</title>
        <authorList>
            <person name="Luallen R.J."/>
            <person name="Reinke A.W."/>
            <person name="Tong L."/>
            <person name="Botts M.R."/>
            <person name="Felix M.-A."/>
            <person name="Troemel E.R."/>
        </authorList>
    </citation>
    <scope>NUCLEOTIDE SEQUENCE [LARGE SCALE GENOMIC DNA]</scope>
    <source>
        <strain evidence="2 3">JUm2807</strain>
    </source>
</reference>
<sequence length="221" mass="24427">MGLWIEVVLFYVVYVLVHSFFSSSEEMVLLGRERFGLAREKGAGLLGAEMKLVNRFGGLIPYVLVYSQVLEAGSSLAVCGVVVEVIVYIVVKDSVIAYLKSLKVFFPARSKLPLNPSGHTFMFVNGVFVLFPVCYEGLRRGRVSGVLALVIVGEYNRLLSETIRHYHTFHDVALGVVVFCVFRALVYPVRRAYGSYSYTNEWGIPEYVLVAAAVGVAIVAA</sequence>
<dbReference type="VEuPathDB" id="MicrosporidiaDB:NEDG_01736"/>
<evidence type="ECO:0000313" key="2">
    <source>
        <dbReference type="EMBL" id="OAG30153.1"/>
    </source>
</evidence>